<dbReference type="Gene3D" id="3.50.50.60">
    <property type="entry name" value="FAD/NAD(P)-binding domain"/>
    <property type="match status" value="2"/>
</dbReference>
<evidence type="ECO:0000256" key="3">
    <source>
        <dbReference type="ARBA" id="ARBA00022630"/>
    </source>
</evidence>
<comment type="caution">
    <text evidence="8">The sequence shown here is derived from an EMBL/GenBank/DDBJ whole genome shotgun (WGS) entry which is preliminary data.</text>
</comment>
<evidence type="ECO:0000259" key="7">
    <source>
        <dbReference type="PROSITE" id="PS50206"/>
    </source>
</evidence>
<dbReference type="InterPro" id="IPR023753">
    <property type="entry name" value="FAD/NAD-binding_dom"/>
</dbReference>
<keyword evidence="4" id="KW-0274">FAD</keyword>
<comment type="cofactor">
    <cofactor evidence="1">
        <name>FAD</name>
        <dbReference type="ChEBI" id="CHEBI:57692"/>
    </cofactor>
</comment>
<gene>
    <name evidence="8" type="ORF">H8E79_03715</name>
</gene>
<protein>
    <submittedName>
        <fullName evidence="8">FAD-dependent oxidoreductase</fullName>
    </submittedName>
</protein>
<evidence type="ECO:0000256" key="6">
    <source>
        <dbReference type="ARBA" id="ARBA00023284"/>
    </source>
</evidence>
<evidence type="ECO:0000313" key="9">
    <source>
        <dbReference type="Proteomes" id="UP000599024"/>
    </source>
</evidence>
<dbReference type="GO" id="GO:0016491">
    <property type="term" value="F:oxidoreductase activity"/>
    <property type="evidence" value="ECO:0007669"/>
    <property type="project" value="UniProtKB-KW"/>
</dbReference>
<dbReference type="Gene3D" id="3.40.250.10">
    <property type="entry name" value="Rhodanese-like domain"/>
    <property type="match status" value="1"/>
</dbReference>
<dbReference type="AlphaFoldDB" id="A0A8J6N924"/>
<dbReference type="Pfam" id="PF02852">
    <property type="entry name" value="Pyr_redox_dim"/>
    <property type="match status" value="1"/>
</dbReference>
<dbReference type="SUPFAM" id="SSF52821">
    <property type="entry name" value="Rhodanese/Cell cycle control phosphatase"/>
    <property type="match status" value="1"/>
</dbReference>
<dbReference type="PROSITE" id="PS50206">
    <property type="entry name" value="RHODANESE_3"/>
    <property type="match status" value="1"/>
</dbReference>
<dbReference type="Pfam" id="PF07992">
    <property type="entry name" value="Pyr_redox_2"/>
    <property type="match status" value="1"/>
</dbReference>
<keyword evidence="5" id="KW-0560">Oxidoreductase</keyword>
<evidence type="ECO:0000256" key="4">
    <source>
        <dbReference type="ARBA" id="ARBA00022827"/>
    </source>
</evidence>
<dbReference type="PANTHER" id="PTHR43429:SF1">
    <property type="entry name" value="NAD(P)H SULFUR OXIDOREDUCTASE (COA-DEPENDENT)"/>
    <property type="match status" value="1"/>
</dbReference>
<keyword evidence="3" id="KW-0285">Flavoprotein</keyword>
<evidence type="ECO:0000313" key="8">
    <source>
        <dbReference type="EMBL" id="MBC8208261.1"/>
    </source>
</evidence>
<name>A0A8J6N924_9BACT</name>
<accession>A0A8J6N924</accession>
<dbReference type="InterPro" id="IPR016156">
    <property type="entry name" value="FAD/NAD-linked_Rdtase_dimer_sf"/>
</dbReference>
<dbReference type="InterPro" id="IPR004099">
    <property type="entry name" value="Pyr_nucl-diS_OxRdtase_dimer"/>
</dbReference>
<dbReference type="InterPro" id="IPR036873">
    <property type="entry name" value="Rhodanese-like_dom_sf"/>
</dbReference>
<dbReference type="PRINTS" id="PR00368">
    <property type="entry name" value="FADPNR"/>
</dbReference>
<dbReference type="SUPFAM" id="SSF55424">
    <property type="entry name" value="FAD/NAD-linked reductases, dimerisation (C-terminal) domain"/>
    <property type="match status" value="1"/>
</dbReference>
<dbReference type="Proteomes" id="UP000599024">
    <property type="component" value="Unassembled WGS sequence"/>
</dbReference>
<dbReference type="EMBL" id="JACNLK010000032">
    <property type="protein sequence ID" value="MBC8208261.1"/>
    <property type="molecule type" value="Genomic_DNA"/>
</dbReference>
<dbReference type="InterPro" id="IPR050260">
    <property type="entry name" value="FAD-bd_OxRdtase"/>
</dbReference>
<proteinExistence type="inferred from homology"/>
<evidence type="ECO:0000256" key="1">
    <source>
        <dbReference type="ARBA" id="ARBA00001974"/>
    </source>
</evidence>
<feature type="domain" description="Rhodanese" evidence="7">
    <location>
        <begin position="511"/>
        <end position="569"/>
    </location>
</feature>
<comment type="similarity">
    <text evidence="2">Belongs to the class-III pyridine nucleotide-disulfide oxidoreductase family.</text>
</comment>
<organism evidence="8 9">
    <name type="scientific">Candidatus Desulfatifera sulfidica</name>
    <dbReference type="NCBI Taxonomy" id="2841691"/>
    <lineage>
        <taxon>Bacteria</taxon>
        <taxon>Pseudomonadati</taxon>
        <taxon>Thermodesulfobacteriota</taxon>
        <taxon>Desulfobulbia</taxon>
        <taxon>Desulfobulbales</taxon>
        <taxon>Desulfobulbaceae</taxon>
        <taxon>Candidatus Desulfatifera</taxon>
    </lineage>
</organism>
<keyword evidence="6" id="KW-0676">Redox-active center</keyword>
<dbReference type="PANTHER" id="PTHR43429">
    <property type="entry name" value="PYRIDINE NUCLEOTIDE-DISULFIDE OXIDOREDUCTASE DOMAIN-CONTAINING"/>
    <property type="match status" value="1"/>
</dbReference>
<evidence type="ECO:0000256" key="5">
    <source>
        <dbReference type="ARBA" id="ARBA00023002"/>
    </source>
</evidence>
<sequence>MSERIVIVGGVAAGPKAACRVKRLMQDAQVTIIDQDTLISYGGCGIPYYVSGDVSDESELRATSFHMVRDEAFFKNAKGVDVLSGTRAVAIDRQNKQVKVQSVASGEEREIPYDKLMLATGSQPFVLPIPGNDLDGVFTISNLHKAIEIKRRIARGKVGKAVVIGGGAIGLEMAEALADLWEVETTVLEFMDQVLPRIVDAPMAAMVVHHMRNKDVTVHLGEGAAEILGEDGQVTGVRTAQRTIDCDLVIMAAGVRPRSELAGAAGLQISPMGAIVVNERMQTSDPAIYAAGDCVEVMHLISGKKFYAPLGSLANKEGRVVGDNMAGIPSTFKGALGSFIMKAFDVCVGATGLSLDVALAEGYDADVALTAPSDRAHFFPTEAIVCYQMVFDRRTRKVLGLQGFGPMGDGISARIDAAAAYLAMGATIDDFGTLEMAYAPPFSAAIDAINAVAYVADNLCDGRLRKTSVQSFLDWMDNFSSQPDWVALDIRHPAEATPFVTKYGADLWCAIPYNEVRQRYRELPVDKTMVILCDAGTRSFEVQSFLNSVGVTNTLVLSGGFNVVRRMGVDWYPQND</sequence>
<dbReference type="SUPFAM" id="SSF51905">
    <property type="entry name" value="FAD/NAD(P)-binding domain"/>
    <property type="match status" value="1"/>
</dbReference>
<dbReference type="InterPro" id="IPR036188">
    <property type="entry name" value="FAD/NAD-bd_sf"/>
</dbReference>
<evidence type="ECO:0000256" key="2">
    <source>
        <dbReference type="ARBA" id="ARBA00009130"/>
    </source>
</evidence>
<dbReference type="InterPro" id="IPR001763">
    <property type="entry name" value="Rhodanese-like_dom"/>
</dbReference>
<reference evidence="8 9" key="1">
    <citation type="submission" date="2020-08" db="EMBL/GenBank/DDBJ databases">
        <title>Bridging the membrane lipid divide: bacteria of the FCB group superphylum have the potential to synthesize archaeal ether lipids.</title>
        <authorList>
            <person name="Villanueva L."/>
            <person name="Von Meijenfeldt F.A.B."/>
            <person name="Westbye A.B."/>
            <person name="Yadav S."/>
            <person name="Hopmans E.C."/>
            <person name="Dutilh B.E."/>
            <person name="Sinninghe Damste J.S."/>
        </authorList>
    </citation>
    <scope>NUCLEOTIDE SEQUENCE [LARGE SCALE GENOMIC DNA]</scope>
    <source>
        <strain evidence="8">NIOZ-UU81</strain>
    </source>
</reference>
<dbReference type="PRINTS" id="PR00411">
    <property type="entry name" value="PNDRDTASEI"/>
</dbReference>